<feature type="coiled-coil region" evidence="10">
    <location>
        <begin position="174"/>
        <end position="208"/>
    </location>
</feature>
<sequence>MDDEDFNVISQIPLDDADFEYPDVDTNEPSASNVAVVNALNGTGQKKRRLIDEDPFKMPPDEIFTHALDWHMRMPLTLEEHENARGKRLHDDLAANQLLQRISHARAKRMRAMGEHFGASQHPFSDDEMEKENQVMETPPIDGSAWLGVNSDENDERFYIRYRKQSHIPRKATALANEVRSEILNKQLQKLEAEIDAVRAKKRLLAEREGQHVEAAQPEVEDEGRTGSSMWVNKYAPRVYTDLLSDDGINRHLMSWVKLWDECVFKRKIVNLPKEGSSKEKDLLTLDAGKLRRPTHKIVLLSGPAGLGKTTLANVVARQAGYAVVELNASDSRNVPDFEKALEGAVRTSRTITQGTRPNCLILDEIDGAPAEAVRFLVKAVQATGKKAIRRPIICICNNMYIPALRELRAIAMNIQVTPTSKERLIQRLTTIAELEEVRVDRFTLQRLVKLSHCDVRFSINTLQFVSILAKKERRYVSIDDIQKAVERERVGSSSIFENWSTVLDFTHHFDEKSVLKVLPERLQLIERVAVERGDERFVSGLYGNYLSVNLPMKTIRTGAEAFIYYDSIMHAVNEKQEYVLMRYVPVFYMLLHAAVATHMRVKLKFPLIDQSANQRRRESQETLATVQSWLLARHSPSALISDVLPLLVQIVQPPIRAMNQQLYSSRELEQINSVVTIMGDYHLTYAPTVVNLQVQYLFQPAIDILTMFPINDESSRCLLSNSVRQMIAHKITIFCTAGKSSDENTPPKTNTELIKEMVASAPPQSKSTSTDPTRPLFYKFNTGCSTAVKRTVRMHQLVAMECNGDDHSSENENDDPKHNLRFTKELIDEIRSTKANNPGMFVSAWQEDDQGIRDADLRNTGDRFLKEAENGNVGVLRSMLDSDPDLLSVSDEDGYTALHRAAYNNHIDVVSFLLEKGADPEARTKQGWTALHSAANWGNYEVIGRLISHGVDVNARSSGSVTPLHLAISSQCENESGSGDTPLDLARRTSSEVYAMLTDHLDR</sequence>
<dbReference type="PROSITE" id="PS50297">
    <property type="entry name" value="ANK_REP_REGION"/>
    <property type="match status" value="2"/>
</dbReference>
<dbReference type="InterPro" id="IPR003959">
    <property type="entry name" value="ATPase_AAA_core"/>
</dbReference>
<dbReference type="PROSITE" id="PS50088">
    <property type="entry name" value="ANK_REPEAT"/>
    <property type="match status" value="2"/>
</dbReference>
<keyword evidence="9" id="KW-0040">ANK repeat</keyword>
<evidence type="ECO:0000256" key="3">
    <source>
        <dbReference type="ARBA" id="ARBA00022741"/>
    </source>
</evidence>
<dbReference type="PRINTS" id="PR01415">
    <property type="entry name" value="ANKYRIN"/>
</dbReference>
<dbReference type="InterPro" id="IPR003593">
    <property type="entry name" value="AAA+_ATPase"/>
</dbReference>
<evidence type="ECO:0000256" key="7">
    <source>
        <dbReference type="ARBA" id="ARBA00023306"/>
    </source>
</evidence>
<feature type="repeat" description="ANK" evidence="9">
    <location>
        <begin position="927"/>
        <end position="959"/>
    </location>
</feature>
<evidence type="ECO:0000256" key="1">
    <source>
        <dbReference type="ARBA" id="ARBA00004123"/>
    </source>
</evidence>
<dbReference type="Gene3D" id="1.25.40.20">
    <property type="entry name" value="Ankyrin repeat-containing domain"/>
    <property type="match status" value="1"/>
</dbReference>
<keyword evidence="3" id="KW-0547">Nucleotide-binding</keyword>
<keyword evidence="7" id="KW-0131">Cell cycle</keyword>
<feature type="repeat" description="ANK" evidence="9">
    <location>
        <begin position="894"/>
        <end position="926"/>
    </location>
</feature>
<dbReference type="PANTHER" id="PTHR46765:SF1">
    <property type="entry name" value="P-LOOP CONTAINING NUCLEOSIDE TRIPHOSPHATE HYDROLASES SUPERFAMILY PROTEIN"/>
    <property type="match status" value="1"/>
</dbReference>
<dbReference type="Gene3D" id="1.10.8.60">
    <property type="match status" value="1"/>
</dbReference>
<dbReference type="InterPro" id="IPR053016">
    <property type="entry name" value="CTF18-RFC_complex"/>
</dbReference>
<dbReference type="InterPro" id="IPR036770">
    <property type="entry name" value="Ankyrin_rpt-contain_sf"/>
</dbReference>
<evidence type="ECO:0000256" key="5">
    <source>
        <dbReference type="ARBA" id="ARBA00023125"/>
    </source>
</evidence>
<keyword evidence="5" id="KW-0238">DNA-binding</keyword>
<evidence type="ECO:0000313" key="12">
    <source>
        <dbReference type="EMBL" id="KAK6750014.1"/>
    </source>
</evidence>
<dbReference type="Pfam" id="PF00004">
    <property type="entry name" value="AAA"/>
    <property type="match status" value="1"/>
</dbReference>
<evidence type="ECO:0000256" key="2">
    <source>
        <dbReference type="ARBA" id="ARBA00022705"/>
    </source>
</evidence>
<dbReference type="SUPFAM" id="SSF48403">
    <property type="entry name" value="Ankyrin repeat"/>
    <property type="match status" value="1"/>
</dbReference>
<dbReference type="EMBL" id="JAVFWL010000004">
    <property type="protein sequence ID" value="KAK6750014.1"/>
    <property type="molecule type" value="Genomic_DNA"/>
</dbReference>
<protein>
    <recommendedName>
        <fullName evidence="11">AAA+ ATPase domain-containing protein</fullName>
    </recommendedName>
</protein>
<evidence type="ECO:0000256" key="10">
    <source>
        <dbReference type="SAM" id="Coils"/>
    </source>
</evidence>
<proteinExistence type="inferred from homology"/>
<accession>A0ABR1DHQ8</accession>
<comment type="similarity">
    <text evidence="8">Belongs to the activator 1 small subunits family. CTF18 subfamily.</text>
</comment>
<evidence type="ECO:0000313" key="13">
    <source>
        <dbReference type="Proteomes" id="UP001303046"/>
    </source>
</evidence>
<evidence type="ECO:0000256" key="6">
    <source>
        <dbReference type="ARBA" id="ARBA00023242"/>
    </source>
</evidence>
<evidence type="ECO:0000256" key="4">
    <source>
        <dbReference type="ARBA" id="ARBA00022840"/>
    </source>
</evidence>
<dbReference type="SMART" id="SM00382">
    <property type="entry name" value="AAA"/>
    <property type="match status" value="1"/>
</dbReference>
<dbReference type="CDD" id="cd00009">
    <property type="entry name" value="AAA"/>
    <property type="match status" value="1"/>
</dbReference>
<dbReference type="InterPro" id="IPR047854">
    <property type="entry name" value="RFC_lid"/>
</dbReference>
<dbReference type="Pfam" id="PF13637">
    <property type="entry name" value="Ank_4"/>
    <property type="match status" value="1"/>
</dbReference>
<name>A0ABR1DHQ8_NECAM</name>
<keyword evidence="13" id="KW-1185">Reference proteome</keyword>
<evidence type="ECO:0000256" key="9">
    <source>
        <dbReference type="PROSITE-ProRule" id="PRU00023"/>
    </source>
</evidence>
<dbReference type="Proteomes" id="UP001303046">
    <property type="component" value="Unassembled WGS sequence"/>
</dbReference>
<keyword evidence="6" id="KW-0539">Nucleus</keyword>
<comment type="subcellular location">
    <subcellularLocation>
        <location evidence="1">Nucleus</location>
    </subcellularLocation>
</comment>
<organism evidence="12 13">
    <name type="scientific">Necator americanus</name>
    <name type="common">Human hookworm</name>
    <dbReference type="NCBI Taxonomy" id="51031"/>
    <lineage>
        <taxon>Eukaryota</taxon>
        <taxon>Metazoa</taxon>
        <taxon>Ecdysozoa</taxon>
        <taxon>Nematoda</taxon>
        <taxon>Chromadorea</taxon>
        <taxon>Rhabditida</taxon>
        <taxon>Rhabditina</taxon>
        <taxon>Rhabditomorpha</taxon>
        <taxon>Strongyloidea</taxon>
        <taxon>Ancylostomatidae</taxon>
        <taxon>Bunostominae</taxon>
        <taxon>Necator</taxon>
    </lineage>
</organism>
<keyword evidence="4" id="KW-0067">ATP-binding</keyword>
<dbReference type="SMART" id="SM00248">
    <property type="entry name" value="ANK"/>
    <property type="match status" value="2"/>
</dbReference>
<dbReference type="CDD" id="cd18140">
    <property type="entry name" value="HLD_clamp_RFC"/>
    <property type="match status" value="1"/>
</dbReference>
<keyword evidence="2" id="KW-0235">DNA replication</keyword>
<dbReference type="PANTHER" id="PTHR46765">
    <property type="entry name" value="P-LOOP CONTAINING NUCLEOSIDE TRIPHOSPHATE HYDROLASES SUPERFAMILY PROTEIN"/>
    <property type="match status" value="1"/>
</dbReference>
<dbReference type="SUPFAM" id="SSF52540">
    <property type="entry name" value="P-loop containing nucleoside triphosphate hydrolases"/>
    <property type="match status" value="1"/>
</dbReference>
<gene>
    <name evidence="12" type="primary">Necator_chrIV.g15469</name>
    <name evidence="12" type="ORF">RB195_002174</name>
</gene>
<dbReference type="Gene3D" id="3.40.50.300">
    <property type="entry name" value="P-loop containing nucleotide triphosphate hydrolases"/>
    <property type="match status" value="1"/>
</dbReference>
<evidence type="ECO:0000256" key="8">
    <source>
        <dbReference type="ARBA" id="ARBA00043975"/>
    </source>
</evidence>
<evidence type="ECO:0000259" key="11">
    <source>
        <dbReference type="SMART" id="SM00382"/>
    </source>
</evidence>
<dbReference type="InterPro" id="IPR002110">
    <property type="entry name" value="Ankyrin_rpt"/>
</dbReference>
<keyword evidence="10" id="KW-0175">Coiled coil</keyword>
<reference evidence="12 13" key="1">
    <citation type="submission" date="2023-08" db="EMBL/GenBank/DDBJ databases">
        <title>A Necator americanus chromosomal reference genome.</title>
        <authorList>
            <person name="Ilik V."/>
            <person name="Petrzelkova K.J."/>
            <person name="Pardy F."/>
            <person name="Fuh T."/>
            <person name="Niatou-Singa F.S."/>
            <person name="Gouil Q."/>
            <person name="Baker L."/>
            <person name="Ritchie M.E."/>
            <person name="Jex A.R."/>
            <person name="Gazzola D."/>
            <person name="Li H."/>
            <person name="Toshio Fujiwara R."/>
            <person name="Zhan B."/>
            <person name="Aroian R.V."/>
            <person name="Pafco B."/>
            <person name="Schwarz E.M."/>
        </authorList>
    </citation>
    <scope>NUCLEOTIDE SEQUENCE [LARGE SCALE GENOMIC DNA]</scope>
    <source>
        <strain evidence="12 13">Aroian</strain>
        <tissue evidence="12">Whole animal</tissue>
    </source>
</reference>
<dbReference type="InterPro" id="IPR027417">
    <property type="entry name" value="P-loop_NTPase"/>
</dbReference>
<feature type="domain" description="AAA+ ATPase" evidence="11">
    <location>
        <begin position="295"/>
        <end position="422"/>
    </location>
</feature>
<comment type="caution">
    <text evidence="12">The sequence shown here is derived from an EMBL/GenBank/DDBJ whole genome shotgun (WGS) entry which is preliminary data.</text>
</comment>